<reference evidence="2" key="1">
    <citation type="submission" date="2022-03" db="EMBL/GenBank/DDBJ databases">
        <title>Bacterial whole genome sequence for Hymenobacter sp. DH14.</title>
        <authorList>
            <person name="Le V."/>
        </authorList>
    </citation>
    <scope>NUCLEOTIDE SEQUENCE</scope>
    <source>
        <strain evidence="2">DH14</strain>
    </source>
</reference>
<evidence type="ECO:0000313" key="3">
    <source>
        <dbReference type="Proteomes" id="UP001139193"/>
    </source>
</evidence>
<feature type="compositionally biased region" description="Low complexity" evidence="1">
    <location>
        <begin position="300"/>
        <end position="309"/>
    </location>
</feature>
<dbReference type="Proteomes" id="UP001139193">
    <property type="component" value="Unassembled WGS sequence"/>
</dbReference>
<feature type="compositionally biased region" description="Low complexity" evidence="1">
    <location>
        <begin position="200"/>
        <end position="216"/>
    </location>
</feature>
<dbReference type="RefSeq" id="WP_241936073.1">
    <property type="nucleotide sequence ID" value="NZ_JALBGC010000003.1"/>
</dbReference>
<dbReference type="AlphaFoldDB" id="A0A9X1VEQ4"/>
<feature type="region of interest" description="Disordered" evidence="1">
    <location>
        <begin position="1"/>
        <end position="423"/>
    </location>
</feature>
<evidence type="ECO:0000256" key="1">
    <source>
        <dbReference type="SAM" id="MobiDB-lite"/>
    </source>
</evidence>
<organism evidence="2 3">
    <name type="scientific">Hymenobacter cyanobacteriorum</name>
    <dbReference type="NCBI Taxonomy" id="2926463"/>
    <lineage>
        <taxon>Bacteria</taxon>
        <taxon>Pseudomonadati</taxon>
        <taxon>Bacteroidota</taxon>
        <taxon>Cytophagia</taxon>
        <taxon>Cytophagales</taxon>
        <taxon>Hymenobacteraceae</taxon>
        <taxon>Hymenobacter</taxon>
    </lineage>
</organism>
<sequence>MSHEPENLNTEPNDIAGNRIDGPEGNTATQHTAPGAGVGQPGGVPNQPGSAGQATTPVSSESLAASETSPGQGAVGPEGKPQENKEAAPAAVNPANPAAGATYGGNFGNGTQDSYHDQRRRENQDSDANRGEFGVESQQGTTHGGFGNQNRVADYEPRNSAEDQYYGGPGAPGVQANAYRAYDGQDARPDARTEYGFERGTAPAATGGEPATAPTAQRGDLGSPAGDNRNQPDRADAASAHQVDNGSRQGPDSGFAADYGHTSLPGAGTGPASAQPVAEHRNQTEDYLPTPSDTDSQGRATAPATAADARGTQPAGSEGYGDRGRNEPNAAPDFQTGGERNGYTQPQANNGDAGQGVGSRGGSYNDAYDDSKPGSNAGSPAAGDQRREDRDANYGTAAREENRASGEENEADHGAPRRNEGRE</sequence>
<accession>A0A9X1VEQ4</accession>
<feature type="compositionally biased region" description="Basic and acidic residues" evidence="1">
    <location>
        <begin position="114"/>
        <end position="130"/>
    </location>
</feature>
<feature type="compositionally biased region" description="Polar residues" evidence="1">
    <location>
        <begin position="50"/>
        <end position="71"/>
    </location>
</feature>
<gene>
    <name evidence="2" type="ORF">MON38_10240</name>
</gene>
<keyword evidence="3" id="KW-1185">Reference proteome</keyword>
<feature type="compositionally biased region" description="Basic and acidic residues" evidence="1">
    <location>
        <begin position="183"/>
        <end position="197"/>
    </location>
</feature>
<evidence type="ECO:0000313" key="2">
    <source>
        <dbReference type="EMBL" id="MCI1187799.1"/>
    </source>
</evidence>
<proteinExistence type="predicted"/>
<feature type="compositionally biased region" description="Polar residues" evidence="1">
    <location>
        <begin position="342"/>
        <end position="352"/>
    </location>
</feature>
<feature type="compositionally biased region" description="Low complexity" evidence="1">
    <location>
        <begin position="87"/>
        <end position="101"/>
    </location>
</feature>
<comment type="caution">
    <text evidence="2">The sequence shown here is derived from an EMBL/GenBank/DDBJ whole genome shotgun (WGS) entry which is preliminary data.</text>
</comment>
<name>A0A9X1VEQ4_9BACT</name>
<feature type="compositionally biased region" description="Basic and acidic residues" evidence="1">
    <location>
        <begin position="384"/>
        <end position="423"/>
    </location>
</feature>
<protein>
    <submittedName>
        <fullName evidence="2">Uncharacterized protein</fullName>
    </submittedName>
</protein>
<dbReference type="EMBL" id="JALBGC010000003">
    <property type="protein sequence ID" value="MCI1187799.1"/>
    <property type="molecule type" value="Genomic_DNA"/>
</dbReference>